<keyword evidence="2" id="KW-1185">Reference proteome</keyword>
<gene>
    <name evidence="1" type="ORF">FA95DRAFT_1552208</name>
</gene>
<evidence type="ECO:0000313" key="1">
    <source>
        <dbReference type="EMBL" id="KAI0053704.1"/>
    </source>
</evidence>
<reference evidence="1" key="1">
    <citation type="submission" date="2021-02" db="EMBL/GenBank/DDBJ databases">
        <authorList>
            <consortium name="DOE Joint Genome Institute"/>
            <person name="Ahrendt S."/>
            <person name="Looney B.P."/>
            <person name="Miyauchi S."/>
            <person name="Morin E."/>
            <person name="Drula E."/>
            <person name="Courty P.E."/>
            <person name="Chicoki N."/>
            <person name="Fauchery L."/>
            <person name="Kohler A."/>
            <person name="Kuo A."/>
            <person name="Labutti K."/>
            <person name="Pangilinan J."/>
            <person name="Lipzen A."/>
            <person name="Riley R."/>
            <person name="Andreopoulos W."/>
            <person name="He G."/>
            <person name="Johnson J."/>
            <person name="Barry K.W."/>
            <person name="Grigoriev I.V."/>
            <person name="Nagy L."/>
            <person name="Hibbett D."/>
            <person name="Henrissat B."/>
            <person name="Matheny P.B."/>
            <person name="Labbe J."/>
            <person name="Martin F."/>
        </authorList>
    </citation>
    <scope>NUCLEOTIDE SEQUENCE</scope>
    <source>
        <strain evidence="1">FP105234-sp</strain>
    </source>
</reference>
<evidence type="ECO:0000313" key="2">
    <source>
        <dbReference type="Proteomes" id="UP000814033"/>
    </source>
</evidence>
<comment type="caution">
    <text evidence="1">The sequence shown here is derived from an EMBL/GenBank/DDBJ whole genome shotgun (WGS) entry which is preliminary data.</text>
</comment>
<protein>
    <submittedName>
        <fullName evidence="1">Uncharacterized protein</fullName>
    </submittedName>
</protein>
<dbReference type="EMBL" id="MU275839">
    <property type="protein sequence ID" value="KAI0053704.1"/>
    <property type="molecule type" value="Genomic_DNA"/>
</dbReference>
<proteinExistence type="predicted"/>
<sequence>MTPSRPGATARTRRRGFSILRNITAVMRFQVSPDGQRPPIYSCSRGSIPLRASICCDRATRMSPYRARGPPPSLPGLGRTWRFRACTSRVLSFNERGGAARAATGAGVSRRSVATGGSTRRRSAPVWIWGLGRVSATEKPAGDTLRPVCVGSTHAPPPPWPQGRRG</sequence>
<dbReference type="Proteomes" id="UP000814033">
    <property type="component" value="Unassembled WGS sequence"/>
</dbReference>
<accession>A0ACB8SB21</accession>
<organism evidence="1 2">
    <name type="scientific">Auriscalpium vulgare</name>
    <dbReference type="NCBI Taxonomy" id="40419"/>
    <lineage>
        <taxon>Eukaryota</taxon>
        <taxon>Fungi</taxon>
        <taxon>Dikarya</taxon>
        <taxon>Basidiomycota</taxon>
        <taxon>Agaricomycotina</taxon>
        <taxon>Agaricomycetes</taxon>
        <taxon>Russulales</taxon>
        <taxon>Auriscalpiaceae</taxon>
        <taxon>Auriscalpium</taxon>
    </lineage>
</organism>
<name>A0ACB8SB21_9AGAM</name>
<reference evidence="1" key="2">
    <citation type="journal article" date="2022" name="New Phytol.">
        <title>Evolutionary transition to the ectomycorrhizal habit in the genomes of a hyperdiverse lineage of mushroom-forming fungi.</title>
        <authorList>
            <person name="Looney B."/>
            <person name="Miyauchi S."/>
            <person name="Morin E."/>
            <person name="Drula E."/>
            <person name="Courty P.E."/>
            <person name="Kohler A."/>
            <person name="Kuo A."/>
            <person name="LaButti K."/>
            <person name="Pangilinan J."/>
            <person name="Lipzen A."/>
            <person name="Riley R."/>
            <person name="Andreopoulos W."/>
            <person name="He G."/>
            <person name="Johnson J."/>
            <person name="Nolan M."/>
            <person name="Tritt A."/>
            <person name="Barry K.W."/>
            <person name="Grigoriev I.V."/>
            <person name="Nagy L.G."/>
            <person name="Hibbett D."/>
            <person name="Henrissat B."/>
            <person name="Matheny P.B."/>
            <person name="Labbe J."/>
            <person name="Martin F.M."/>
        </authorList>
    </citation>
    <scope>NUCLEOTIDE SEQUENCE</scope>
    <source>
        <strain evidence="1">FP105234-sp</strain>
    </source>
</reference>